<feature type="coiled-coil region" evidence="1">
    <location>
        <begin position="60"/>
        <end position="87"/>
    </location>
</feature>
<protein>
    <submittedName>
        <fullName evidence="2">Periplasmic heavy metal sensor</fullName>
    </submittedName>
</protein>
<evidence type="ECO:0000313" key="2">
    <source>
        <dbReference type="EMBL" id="MCJ2180929.1"/>
    </source>
</evidence>
<name>A0ABT0B7X8_9SPHN</name>
<sequence length="146" mass="16168">MRGLVRYVVIAVVAFLVALIAVHADKVLFRSDPASGQLHEIVHEKLHLDPQQHAKVDQLEKDFAARRKALEAEMQAANADLAAAIAHEHSYGPDVEKAVDRSHHAMGELQKATLRHIFAMRAVLRPDQARIFDEGITKTLTAPAQD</sequence>
<dbReference type="InterPro" id="IPR025961">
    <property type="entry name" value="Metal_resist"/>
</dbReference>
<dbReference type="Gene3D" id="1.20.120.1490">
    <property type="match status" value="1"/>
</dbReference>
<evidence type="ECO:0000313" key="3">
    <source>
        <dbReference type="Proteomes" id="UP001162880"/>
    </source>
</evidence>
<evidence type="ECO:0000256" key="1">
    <source>
        <dbReference type="SAM" id="Coils"/>
    </source>
</evidence>
<proteinExistence type="predicted"/>
<comment type="caution">
    <text evidence="2">The sequence shown here is derived from an EMBL/GenBank/DDBJ whole genome shotgun (WGS) entry which is preliminary data.</text>
</comment>
<reference evidence="2" key="1">
    <citation type="submission" date="2022-03" db="EMBL/GenBank/DDBJ databases">
        <title>Identification of a novel bacterium isolated from mangrove sediments.</title>
        <authorList>
            <person name="Pan X."/>
        </authorList>
    </citation>
    <scope>NUCLEOTIDE SEQUENCE</scope>
    <source>
        <strain evidence="2">B2580</strain>
    </source>
</reference>
<dbReference type="EMBL" id="JALHLE010000047">
    <property type="protein sequence ID" value="MCJ2180929.1"/>
    <property type="molecule type" value="Genomic_DNA"/>
</dbReference>
<keyword evidence="3" id="KW-1185">Reference proteome</keyword>
<dbReference type="Pfam" id="PF13801">
    <property type="entry name" value="Metal_resist"/>
    <property type="match status" value="1"/>
</dbReference>
<keyword evidence="1" id="KW-0175">Coiled coil</keyword>
<gene>
    <name evidence="2" type="ORF">MTR64_20350</name>
</gene>
<accession>A0ABT0B7X8</accession>
<organism evidence="2 3">
    <name type="scientific">Novosphingobium album</name>
    <name type="common">ex Hu et al. 2023</name>
    <dbReference type="NCBI Taxonomy" id="2930093"/>
    <lineage>
        <taxon>Bacteria</taxon>
        <taxon>Pseudomonadati</taxon>
        <taxon>Pseudomonadota</taxon>
        <taxon>Alphaproteobacteria</taxon>
        <taxon>Sphingomonadales</taxon>
        <taxon>Sphingomonadaceae</taxon>
        <taxon>Novosphingobium</taxon>
    </lineage>
</organism>
<dbReference type="Proteomes" id="UP001162880">
    <property type="component" value="Unassembled WGS sequence"/>
</dbReference>
<dbReference type="RefSeq" id="WP_243996377.1">
    <property type="nucleotide sequence ID" value="NZ_JALHLE010000047.1"/>
</dbReference>